<dbReference type="PROSITE" id="PS00889">
    <property type="entry name" value="CNMP_BINDING_2"/>
    <property type="match status" value="1"/>
</dbReference>
<dbReference type="InterPro" id="IPR018490">
    <property type="entry name" value="cNMP-bd_dom_sf"/>
</dbReference>
<dbReference type="PROSITE" id="PS50042">
    <property type="entry name" value="CNMP_BINDING_3"/>
    <property type="match status" value="1"/>
</dbReference>
<evidence type="ECO:0000256" key="3">
    <source>
        <dbReference type="ARBA" id="ARBA00022692"/>
    </source>
</evidence>
<dbReference type="SUPFAM" id="SSF48371">
    <property type="entry name" value="ARM repeat"/>
    <property type="match status" value="1"/>
</dbReference>
<reference evidence="10 11" key="1">
    <citation type="submission" date="2016-08" db="EMBL/GenBank/DDBJ databases">
        <title>Hymenobacter coccineus sp. nov., Hymenobacter lapidarius sp. nov. and Hymenobacter glacialis sp. nov., isolated from Antarctic soil.</title>
        <authorList>
            <person name="Sedlacek I."/>
            <person name="Kralova S."/>
            <person name="Kyrova K."/>
            <person name="Maslanova I."/>
            <person name="Stankova E."/>
            <person name="Vrbovska V."/>
            <person name="Nemec M."/>
            <person name="Bartak M."/>
            <person name="Svec P."/>
            <person name="Busse H.-J."/>
            <person name="Pantucek R."/>
        </authorList>
    </citation>
    <scope>NUCLEOTIDE SEQUENCE [LARGE SCALE GENOMIC DNA]</scope>
    <source>
        <strain evidence="10 11">CCM 8648</strain>
    </source>
</reference>
<gene>
    <name evidence="10" type="ORF">BEN48_12810</name>
</gene>
<dbReference type="OrthoDB" id="9810708at2"/>
<keyword evidence="2" id="KW-0813">Transport</keyword>
<dbReference type="InterPro" id="IPR014710">
    <property type="entry name" value="RmlC-like_jellyroll"/>
</dbReference>
<dbReference type="EMBL" id="MDZC01000049">
    <property type="protein sequence ID" value="OGX86506.1"/>
    <property type="molecule type" value="Genomic_DNA"/>
</dbReference>
<evidence type="ECO:0000313" key="10">
    <source>
        <dbReference type="EMBL" id="OGX86506.1"/>
    </source>
</evidence>
<evidence type="ECO:0000256" key="4">
    <source>
        <dbReference type="ARBA" id="ARBA00022989"/>
    </source>
</evidence>
<dbReference type="SUPFAM" id="SSF51206">
    <property type="entry name" value="cAMP-binding domain-like"/>
    <property type="match status" value="1"/>
</dbReference>
<evidence type="ECO:0000256" key="5">
    <source>
        <dbReference type="ARBA" id="ARBA00023065"/>
    </source>
</evidence>
<dbReference type="GO" id="GO:0044877">
    <property type="term" value="F:protein-containing complex binding"/>
    <property type="evidence" value="ECO:0007669"/>
    <property type="project" value="TreeGrafter"/>
</dbReference>
<dbReference type="AlphaFoldDB" id="A0A1G1T6M2"/>
<proteinExistence type="predicted"/>
<keyword evidence="4" id="KW-1133">Transmembrane helix</keyword>
<keyword evidence="6" id="KW-0472">Membrane</keyword>
<dbReference type="PRINTS" id="PR00103">
    <property type="entry name" value="CAMPKINASE"/>
</dbReference>
<comment type="subcellular location">
    <subcellularLocation>
        <location evidence="1">Membrane</location>
        <topology evidence="1">Multi-pass membrane protein</topology>
    </subcellularLocation>
</comment>
<keyword evidence="11" id="KW-1185">Reference proteome</keyword>
<accession>A0A1G1T6M2</accession>
<dbReference type="GO" id="GO:0016020">
    <property type="term" value="C:membrane"/>
    <property type="evidence" value="ECO:0007669"/>
    <property type="project" value="UniProtKB-SubCell"/>
</dbReference>
<dbReference type="PANTHER" id="PTHR45638">
    <property type="entry name" value="CYCLIC NUCLEOTIDE-GATED CATION CHANNEL SUBUNIT A"/>
    <property type="match status" value="1"/>
</dbReference>
<evidence type="ECO:0000259" key="9">
    <source>
        <dbReference type="PROSITE" id="PS50042"/>
    </source>
</evidence>
<dbReference type="InterPro" id="IPR050866">
    <property type="entry name" value="CNG_cation_channel"/>
</dbReference>
<dbReference type="GO" id="GO:0005221">
    <property type="term" value="F:intracellularly cyclic nucleotide-activated monoatomic cation channel activity"/>
    <property type="evidence" value="ECO:0007669"/>
    <property type="project" value="InterPro"/>
</dbReference>
<dbReference type="InterPro" id="IPR018488">
    <property type="entry name" value="cNMP-bd_CS"/>
</dbReference>
<evidence type="ECO:0000256" key="6">
    <source>
        <dbReference type="ARBA" id="ARBA00023136"/>
    </source>
</evidence>
<dbReference type="Pfam" id="PF00027">
    <property type="entry name" value="cNMP_binding"/>
    <property type="match status" value="1"/>
</dbReference>
<evidence type="ECO:0000256" key="8">
    <source>
        <dbReference type="ARBA" id="ARBA00023303"/>
    </source>
</evidence>
<evidence type="ECO:0000256" key="2">
    <source>
        <dbReference type="ARBA" id="ARBA00022448"/>
    </source>
</evidence>
<keyword evidence="5" id="KW-0406">Ion transport</keyword>
<feature type="domain" description="Cyclic nucleotide-binding" evidence="9">
    <location>
        <begin position="347"/>
        <end position="462"/>
    </location>
</feature>
<dbReference type="STRING" id="1908236.BEN48_12810"/>
<evidence type="ECO:0000256" key="7">
    <source>
        <dbReference type="ARBA" id="ARBA00023286"/>
    </source>
</evidence>
<organism evidence="10 11">
    <name type="scientific">Hymenobacter glacialis</name>
    <dbReference type="NCBI Taxonomy" id="1908236"/>
    <lineage>
        <taxon>Bacteria</taxon>
        <taxon>Pseudomonadati</taxon>
        <taxon>Bacteroidota</taxon>
        <taxon>Cytophagia</taxon>
        <taxon>Cytophagales</taxon>
        <taxon>Hymenobacteraceae</taxon>
        <taxon>Hymenobacter</taxon>
    </lineage>
</organism>
<dbReference type="CDD" id="cd00038">
    <property type="entry name" value="CAP_ED"/>
    <property type="match status" value="1"/>
</dbReference>
<dbReference type="Proteomes" id="UP000177791">
    <property type="component" value="Unassembled WGS sequence"/>
</dbReference>
<dbReference type="SMART" id="SM00100">
    <property type="entry name" value="cNMP"/>
    <property type="match status" value="1"/>
</dbReference>
<evidence type="ECO:0000313" key="11">
    <source>
        <dbReference type="Proteomes" id="UP000177791"/>
    </source>
</evidence>
<keyword evidence="8" id="KW-0407">Ion channel</keyword>
<name>A0A1G1T6M2_9BACT</name>
<evidence type="ECO:0000256" key="1">
    <source>
        <dbReference type="ARBA" id="ARBA00004141"/>
    </source>
</evidence>
<sequence length="474" mass="51241">MTFRKSLGQLLGIQPGEEAAQGDLPAHDAPALVAALGHPRQHRAAAQCLEQLGPSAIPALAAALPAALATADAALLRRMAQVAGLFDTPGSRQLMVELIRNENLFARAAALRASTPKPEPAEAAVFETVVQRELQLARQLLHGQATAPVVLAKALAYELQGIQSRLFGLLVRLYSPQLIAEAQRNVMAHAAPERQDTALELLSHLIPQPVYQCLQTLLGTAPPLAKARAFDQLLGPPPTALPPVAELVAVQGLAAFADWTLAQALEAWKPTAATVKALLPHLRAQNRLVRESAIAALRRLAENQPVVHQALLHHWPHAAPPFAMLADSDSARVSALERIRILQNTALFAETPEHVLSAIVPIMNEVEYATDQQIFAKGDHGAALFILHEGQVGIFNGNLHLATFGAGEFFGELALLDAEPRSATARTLKPVLALRLDQDDFYDVMGDRPEVLRNILRVLCQRLRRQNEKMQATA</sequence>
<dbReference type="PANTHER" id="PTHR45638:SF11">
    <property type="entry name" value="CYCLIC NUCLEOTIDE-GATED CATION CHANNEL SUBUNIT A"/>
    <property type="match status" value="1"/>
</dbReference>
<keyword evidence="3" id="KW-0812">Transmembrane</keyword>
<comment type="caution">
    <text evidence="10">The sequence shown here is derived from an EMBL/GenBank/DDBJ whole genome shotgun (WGS) entry which is preliminary data.</text>
</comment>
<protein>
    <recommendedName>
        <fullName evidence="9">Cyclic nucleotide-binding domain-containing protein</fullName>
    </recommendedName>
</protein>
<dbReference type="InterPro" id="IPR016024">
    <property type="entry name" value="ARM-type_fold"/>
</dbReference>
<dbReference type="InterPro" id="IPR000595">
    <property type="entry name" value="cNMP-bd_dom"/>
</dbReference>
<dbReference type="Gene3D" id="2.60.120.10">
    <property type="entry name" value="Jelly Rolls"/>
    <property type="match status" value="1"/>
</dbReference>
<dbReference type="RefSeq" id="WP_070733776.1">
    <property type="nucleotide sequence ID" value="NZ_MDZC01000049.1"/>
</dbReference>
<keyword evidence="7" id="KW-1071">Ligand-gated ion channel</keyword>